<keyword evidence="2" id="KW-0812">Transmembrane</keyword>
<evidence type="ECO:0000256" key="1">
    <source>
        <dbReference type="ARBA" id="ARBA00022729"/>
    </source>
</evidence>
<dbReference type="EMBL" id="DVHL01000036">
    <property type="protein sequence ID" value="HIR66077.1"/>
    <property type="molecule type" value="Genomic_DNA"/>
</dbReference>
<organism evidence="4 5">
    <name type="scientific">Candidatus Fimimonas gallinarum</name>
    <dbReference type="NCBI Taxonomy" id="2840821"/>
    <lineage>
        <taxon>Bacteria</taxon>
        <taxon>Pseudomonadati</taxon>
        <taxon>Myxococcota</taxon>
        <taxon>Myxococcia</taxon>
        <taxon>Myxococcales</taxon>
        <taxon>Cystobacterineae</taxon>
        <taxon>Myxococcaceae</taxon>
        <taxon>Myxococcaceae incertae sedis</taxon>
        <taxon>Candidatus Fimimonas</taxon>
    </lineage>
</organism>
<sequence length="555" mass="63361">MKKNTVALLALMLAFVMLFAVGCDTLPEDVDELVVYNWADYIYDYEDDFKEYYKNLTGRDIKVTYVTFDTNETMLTKILNGDSIVDVMCPSEYAIQKLLENGLLRELNYFGTAEEYIDTNSLNGYVHNSENIDSRFIEKIDEVFGSVQITDGDGTKTVRMADYFVPYMYGTLGVLYNKVYFEELGIYDRETLNNANWGLLFNDDGSGNLLSDGLTGRIYMKDSIRDSYAATVFYLLESGKLDGLTVQDTSSPNYGKPYTELTMGQMINTVDDQLIDLCADVLKKQKEQLYGYEVDFGKNELIQGIAYVDLAWSGDALYAVEESWDDDYIDPMLEYEEGESGGYTLGYYVPHDSGNIWFDGWVIPTTCPDEHLQAAKIFINFLNELYVSANNMMEIGYTSAVSAEKVRNDPECREILAQGYLVYGEDWEITDEDGNVLSQEDCDYASWEEFAEYFFDYVDPIDDSNWRYPFEIVPDNEYGREINQLGVMKDFGANNNKVSTMWEDVRSTGITAWALLGWTALALAVVVGVIALVLWLKRRKMMYVVVKKSSTEQHK</sequence>
<evidence type="ECO:0000256" key="3">
    <source>
        <dbReference type="SAM" id="SignalP"/>
    </source>
</evidence>
<proteinExistence type="predicted"/>
<dbReference type="PANTHER" id="PTHR30222:SF17">
    <property type="entry name" value="SPERMIDINE_PUTRESCINE-BINDING PERIPLASMIC PROTEIN"/>
    <property type="match status" value="1"/>
</dbReference>
<evidence type="ECO:0000256" key="2">
    <source>
        <dbReference type="SAM" id="Phobius"/>
    </source>
</evidence>
<dbReference type="SUPFAM" id="SSF53850">
    <property type="entry name" value="Periplasmic binding protein-like II"/>
    <property type="match status" value="1"/>
</dbReference>
<feature type="signal peptide" evidence="3">
    <location>
        <begin position="1"/>
        <end position="22"/>
    </location>
</feature>
<evidence type="ECO:0000313" key="5">
    <source>
        <dbReference type="Proteomes" id="UP000824200"/>
    </source>
</evidence>
<dbReference type="InterPro" id="IPR006059">
    <property type="entry name" value="SBP"/>
</dbReference>
<dbReference type="Pfam" id="PF13416">
    <property type="entry name" value="SBP_bac_8"/>
    <property type="match status" value="1"/>
</dbReference>
<dbReference type="AlphaFoldDB" id="A0A9D1E4N7"/>
<comment type="caution">
    <text evidence="4">The sequence shown here is derived from an EMBL/GenBank/DDBJ whole genome shotgun (WGS) entry which is preliminary data.</text>
</comment>
<evidence type="ECO:0000313" key="4">
    <source>
        <dbReference type="EMBL" id="HIR66077.1"/>
    </source>
</evidence>
<keyword evidence="1 3" id="KW-0732">Signal</keyword>
<dbReference type="Gene3D" id="3.40.190.10">
    <property type="entry name" value="Periplasmic binding protein-like II"/>
    <property type="match status" value="2"/>
</dbReference>
<reference evidence="4" key="1">
    <citation type="submission" date="2020-10" db="EMBL/GenBank/DDBJ databases">
        <authorList>
            <person name="Gilroy R."/>
        </authorList>
    </citation>
    <scope>NUCLEOTIDE SEQUENCE</scope>
    <source>
        <strain evidence="4">CHK121-14286</strain>
    </source>
</reference>
<name>A0A9D1E4N7_9BACT</name>
<gene>
    <name evidence="4" type="ORF">IAC95_04290</name>
</gene>
<dbReference type="PROSITE" id="PS51257">
    <property type="entry name" value="PROKAR_LIPOPROTEIN"/>
    <property type="match status" value="1"/>
</dbReference>
<feature type="transmembrane region" description="Helical" evidence="2">
    <location>
        <begin position="513"/>
        <end position="536"/>
    </location>
</feature>
<keyword evidence="2" id="KW-0472">Membrane</keyword>
<dbReference type="PANTHER" id="PTHR30222">
    <property type="entry name" value="SPERMIDINE/PUTRESCINE-BINDING PERIPLASMIC PROTEIN"/>
    <property type="match status" value="1"/>
</dbReference>
<accession>A0A9D1E4N7</accession>
<feature type="chain" id="PRO_5039402474" evidence="3">
    <location>
        <begin position="23"/>
        <end position="555"/>
    </location>
</feature>
<protein>
    <submittedName>
        <fullName evidence="4">Extracellular solute-binding protein</fullName>
    </submittedName>
</protein>
<dbReference type="Proteomes" id="UP000824200">
    <property type="component" value="Unassembled WGS sequence"/>
</dbReference>
<keyword evidence="2" id="KW-1133">Transmembrane helix</keyword>
<reference evidence="4" key="2">
    <citation type="journal article" date="2021" name="PeerJ">
        <title>Extensive microbial diversity within the chicken gut microbiome revealed by metagenomics and culture.</title>
        <authorList>
            <person name="Gilroy R."/>
            <person name="Ravi A."/>
            <person name="Getino M."/>
            <person name="Pursley I."/>
            <person name="Horton D.L."/>
            <person name="Alikhan N.F."/>
            <person name="Baker D."/>
            <person name="Gharbi K."/>
            <person name="Hall N."/>
            <person name="Watson M."/>
            <person name="Adriaenssens E.M."/>
            <person name="Foster-Nyarko E."/>
            <person name="Jarju S."/>
            <person name="Secka A."/>
            <person name="Antonio M."/>
            <person name="Oren A."/>
            <person name="Chaudhuri R.R."/>
            <person name="La Ragione R."/>
            <person name="Hildebrand F."/>
            <person name="Pallen M.J."/>
        </authorList>
    </citation>
    <scope>NUCLEOTIDE SEQUENCE</scope>
    <source>
        <strain evidence="4">CHK121-14286</strain>
    </source>
</reference>